<protein>
    <submittedName>
        <fullName evidence="1">Uncharacterized protein</fullName>
    </submittedName>
</protein>
<proteinExistence type="predicted"/>
<organism evidence="1 2">
    <name type="scientific">Aromia moschata</name>
    <dbReference type="NCBI Taxonomy" id="1265417"/>
    <lineage>
        <taxon>Eukaryota</taxon>
        <taxon>Metazoa</taxon>
        <taxon>Ecdysozoa</taxon>
        <taxon>Arthropoda</taxon>
        <taxon>Hexapoda</taxon>
        <taxon>Insecta</taxon>
        <taxon>Pterygota</taxon>
        <taxon>Neoptera</taxon>
        <taxon>Endopterygota</taxon>
        <taxon>Coleoptera</taxon>
        <taxon>Polyphaga</taxon>
        <taxon>Cucujiformia</taxon>
        <taxon>Chrysomeloidea</taxon>
        <taxon>Cerambycidae</taxon>
        <taxon>Cerambycinae</taxon>
        <taxon>Callichromatini</taxon>
        <taxon>Aromia</taxon>
    </lineage>
</organism>
<dbReference type="Proteomes" id="UP001162162">
    <property type="component" value="Unassembled WGS sequence"/>
</dbReference>
<sequence>MLSVQMEQRVNLKLLVKLGKTFTETYTILKEVYENGCLSRTQITKDRMLFVHLRFVLRSVDGKS</sequence>
<evidence type="ECO:0000313" key="2">
    <source>
        <dbReference type="Proteomes" id="UP001162162"/>
    </source>
</evidence>
<accession>A0AAV8XTY2</accession>
<comment type="caution">
    <text evidence="1">The sequence shown here is derived from an EMBL/GenBank/DDBJ whole genome shotgun (WGS) entry which is preliminary data.</text>
</comment>
<gene>
    <name evidence="1" type="ORF">NQ318_007251</name>
</gene>
<name>A0AAV8XTY2_9CUCU</name>
<dbReference type="AlphaFoldDB" id="A0AAV8XTY2"/>
<dbReference type="EMBL" id="JAPWTK010000323">
    <property type="protein sequence ID" value="KAJ8942522.1"/>
    <property type="molecule type" value="Genomic_DNA"/>
</dbReference>
<dbReference type="Gene3D" id="1.10.10.1450">
    <property type="match status" value="1"/>
</dbReference>
<keyword evidence="2" id="KW-1185">Reference proteome</keyword>
<reference evidence="1" key="1">
    <citation type="journal article" date="2023" name="Insect Mol. Biol.">
        <title>Genome sequencing provides insights into the evolution of gene families encoding plant cell wall-degrading enzymes in longhorned beetles.</title>
        <authorList>
            <person name="Shin N.R."/>
            <person name="Okamura Y."/>
            <person name="Kirsch R."/>
            <person name="Pauchet Y."/>
        </authorList>
    </citation>
    <scope>NUCLEOTIDE SEQUENCE</scope>
    <source>
        <strain evidence="1">AMC_N1</strain>
    </source>
</reference>
<evidence type="ECO:0000313" key="1">
    <source>
        <dbReference type="EMBL" id="KAJ8942522.1"/>
    </source>
</evidence>